<protein>
    <submittedName>
        <fullName evidence="2">Uncharacterized protein</fullName>
    </submittedName>
</protein>
<name>A0A9P9FWD4_9HYPO</name>
<dbReference type="OrthoDB" id="5039373at2759"/>
<feature type="chain" id="PRO_5040452789" evidence="1">
    <location>
        <begin position="21"/>
        <end position="389"/>
    </location>
</feature>
<sequence>MRLLHMSWILASLFLAPANAADDTPDSNTPAQPLMIGTWTIDQSCEPHFDFLQQAFDDARILAESAQATLEGALQPRPKNGKGIIKNWDRVAKAIKVIFSFLPDAKNGNQRTEEHWENVFRVFDRMVSGLQATETIRFGNLDPIIVCNDACWNWFDASAIDPTLPADVTEDNKMEQRYPDRFKDNKYVGAYYWNGRWDWRGQKYAAIPATSCGPDSTTLAETSPGLGMIQLCERLFSEDYKKRKTVPALQTIDIGHSLRDLYDVAATLVHEFAHWYGTKEGEGPDGALEFLPDHMCRNDEGKFIYKNINTGAEVPKSKKLKKPAEKGLKEKVTYGFKCLQNLSKFGGPKESTNTAEAYAFFSMMAYLKKWDWSEDAKARGVKYEQHPPS</sequence>
<reference evidence="2" key="1">
    <citation type="journal article" date="2021" name="Nat. Commun.">
        <title>Genetic determinants of endophytism in the Arabidopsis root mycobiome.</title>
        <authorList>
            <person name="Mesny F."/>
            <person name="Miyauchi S."/>
            <person name="Thiergart T."/>
            <person name="Pickel B."/>
            <person name="Atanasova L."/>
            <person name="Karlsson M."/>
            <person name="Huettel B."/>
            <person name="Barry K.W."/>
            <person name="Haridas S."/>
            <person name="Chen C."/>
            <person name="Bauer D."/>
            <person name="Andreopoulos W."/>
            <person name="Pangilinan J."/>
            <person name="LaButti K."/>
            <person name="Riley R."/>
            <person name="Lipzen A."/>
            <person name="Clum A."/>
            <person name="Drula E."/>
            <person name="Henrissat B."/>
            <person name="Kohler A."/>
            <person name="Grigoriev I.V."/>
            <person name="Martin F.M."/>
            <person name="Hacquard S."/>
        </authorList>
    </citation>
    <scope>NUCLEOTIDE SEQUENCE</scope>
    <source>
        <strain evidence="2">MPI-CAGE-AT-0147</strain>
    </source>
</reference>
<dbReference type="Proteomes" id="UP000738349">
    <property type="component" value="Unassembled WGS sequence"/>
</dbReference>
<proteinExistence type="predicted"/>
<evidence type="ECO:0000313" key="2">
    <source>
        <dbReference type="EMBL" id="KAH7176753.1"/>
    </source>
</evidence>
<accession>A0A9P9FWD4</accession>
<dbReference type="AlphaFoldDB" id="A0A9P9FWD4"/>
<feature type="signal peptide" evidence="1">
    <location>
        <begin position="1"/>
        <end position="20"/>
    </location>
</feature>
<keyword evidence="1" id="KW-0732">Signal</keyword>
<dbReference type="EMBL" id="JAGMUV010000001">
    <property type="protein sequence ID" value="KAH7176753.1"/>
    <property type="molecule type" value="Genomic_DNA"/>
</dbReference>
<gene>
    <name evidence="2" type="ORF">EDB81DRAFT_49813</name>
</gene>
<comment type="caution">
    <text evidence="2">The sequence shown here is derived from an EMBL/GenBank/DDBJ whole genome shotgun (WGS) entry which is preliminary data.</text>
</comment>
<evidence type="ECO:0000313" key="3">
    <source>
        <dbReference type="Proteomes" id="UP000738349"/>
    </source>
</evidence>
<evidence type="ECO:0000256" key="1">
    <source>
        <dbReference type="SAM" id="SignalP"/>
    </source>
</evidence>
<dbReference type="InterPro" id="IPR024079">
    <property type="entry name" value="MetalloPept_cat_dom_sf"/>
</dbReference>
<keyword evidence="3" id="KW-1185">Reference proteome</keyword>
<dbReference type="Gene3D" id="3.40.390.10">
    <property type="entry name" value="Collagenase (Catalytic Domain)"/>
    <property type="match status" value="1"/>
</dbReference>
<organism evidence="2 3">
    <name type="scientific">Dactylonectria macrodidyma</name>
    <dbReference type="NCBI Taxonomy" id="307937"/>
    <lineage>
        <taxon>Eukaryota</taxon>
        <taxon>Fungi</taxon>
        <taxon>Dikarya</taxon>
        <taxon>Ascomycota</taxon>
        <taxon>Pezizomycotina</taxon>
        <taxon>Sordariomycetes</taxon>
        <taxon>Hypocreomycetidae</taxon>
        <taxon>Hypocreales</taxon>
        <taxon>Nectriaceae</taxon>
        <taxon>Dactylonectria</taxon>
    </lineage>
</organism>
<dbReference type="GO" id="GO:0008237">
    <property type="term" value="F:metallopeptidase activity"/>
    <property type="evidence" value="ECO:0007669"/>
    <property type="project" value="InterPro"/>
</dbReference>